<protein>
    <submittedName>
        <fullName evidence="1">RCG55380</fullName>
    </submittedName>
</protein>
<accession>A6JQK0</accession>
<dbReference type="AlphaFoldDB" id="A6JQK0"/>
<evidence type="ECO:0000313" key="2">
    <source>
        <dbReference type="Proteomes" id="UP000234681"/>
    </source>
</evidence>
<evidence type="ECO:0000313" key="1">
    <source>
        <dbReference type="EMBL" id="EDL92087.1"/>
    </source>
</evidence>
<reference evidence="1 2" key="1">
    <citation type="submission" date="2005-09" db="EMBL/GenBank/DDBJ databases">
        <authorList>
            <person name="Mural R.J."/>
            <person name="Li P.W."/>
            <person name="Adams M.D."/>
            <person name="Amanatides P.G."/>
            <person name="Baden-Tillson H."/>
            <person name="Barnstead M."/>
            <person name="Chin S.H."/>
            <person name="Dew I."/>
            <person name="Evans C.A."/>
            <person name="Ferriera S."/>
            <person name="Flanigan M."/>
            <person name="Fosler C."/>
            <person name="Glodek A."/>
            <person name="Gu Z."/>
            <person name="Holt R.A."/>
            <person name="Jennings D."/>
            <person name="Kraft C.L."/>
            <person name="Lu F."/>
            <person name="Nguyen T."/>
            <person name="Nusskern D.R."/>
            <person name="Pfannkoch C.M."/>
            <person name="Sitter C."/>
            <person name="Sutton G.G."/>
            <person name="Venter J.C."/>
            <person name="Wang Z."/>
            <person name="Woodage T."/>
            <person name="Zheng X.H."/>
            <person name="Zhong F."/>
        </authorList>
    </citation>
    <scope>NUCLEOTIDE SEQUENCE [LARGE SCALE GENOMIC DNA]</scope>
    <source>
        <strain>BN</strain>
        <strain evidence="2">Sprague-Dawley</strain>
    </source>
</reference>
<gene>
    <name evidence="1" type="ORF">rCG_55380</name>
</gene>
<dbReference type="Proteomes" id="UP000234681">
    <property type="component" value="Chromosome 9"/>
</dbReference>
<dbReference type="EMBL" id="CH473997">
    <property type="protein sequence ID" value="EDL92087.1"/>
    <property type="molecule type" value="Genomic_DNA"/>
</dbReference>
<name>A6JQK0_RAT</name>
<organism evidence="1 2">
    <name type="scientific">Rattus norvegicus</name>
    <name type="common">Rat</name>
    <dbReference type="NCBI Taxonomy" id="10116"/>
    <lineage>
        <taxon>Eukaryota</taxon>
        <taxon>Metazoa</taxon>
        <taxon>Chordata</taxon>
        <taxon>Craniata</taxon>
        <taxon>Vertebrata</taxon>
        <taxon>Euteleostomi</taxon>
        <taxon>Mammalia</taxon>
        <taxon>Eutheria</taxon>
        <taxon>Euarchontoglires</taxon>
        <taxon>Glires</taxon>
        <taxon>Rodentia</taxon>
        <taxon>Myomorpha</taxon>
        <taxon>Muroidea</taxon>
        <taxon>Muridae</taxon>
        <taxon>Murinae</taxon>
        <taxon>Rattus</taxon>
    </lineage>
</organism>
<proteinExistence type="predicted"/>
<sequence>MGFETLFQATWEPACSWILLDEDKSCLGHGVSSQQWKPYLRQ</sequence>